<dbReference type="PROSITE" id="PS00813">
    <property type="entry name" value="IF4E"/>
    <property type="match status" value="1"/>
</dbReference>
<comment type="similarity">
    <text evidence="1 6">Belongs to the eukaryotic initiation factor 4E family.</text>
</comment>
<dbReference type="GeneID" id="80874845"/>
<evidence type="ECO:0000256" key="3">
    <source>
        <dbReference type="ARBA" id="ARBA00022845"/>
    </source>
</evidence>
<evidence type="ECO:0000313" key="7">
    <source>
        <dbReference type="EMBL" id="WBW71679.1"/>
    </source>
</evidence>
<dbReference type="RefSeq" id="XP_056035922.1">
    <property type="nucleotide sequence ID" value="XM_056180156.1"/>
</dbReference>
<organism evidence="7 8">
    <name type="scientific">Schizosaccharomyces osmophilus</name>
    <dbReference type="NCBI Taxonomy" id="2545709"/>
    <lineage>
        <taxon>Eukaryota</taxon>
        <taxon>Fungi</taxon>
        <taxon>Dikarya</taxon>
        <taxon>Ascomycota</taxon>
        <taxon>Taphrinomycotina</taxon>
        <taxon>Schizosaccharomycetes</taxon>
        <taxon>Schizosaccharomycetales</taxon>
        <taxon>Schizosaccharomycetaceae</taxon>
        <taxon>Schizosaccharomyces</taxon>
    </lineage>
</organism>
<dbReference type="PANTHER" id="PTHR11960:SF8">
    <property type="entry name" value="EUKARYOTIC TRANSLATION INITIATION FACTOR 4E1-RELATED"/>
    <property type="match status" value="1"/>
</dbReference>
<keyword evidence="4 6" id="KW-0694">RNA-binding</keyword>
<sequence>MTSSGEGHNDIATMNQKFASLDMFDSPKVRTEREGRPTRLLEGLQSVNAETAFTQTHPFQHEWTLWFLKPPTQGLEWGDLLKEIISFKTVEEFWGIFKTIAKASMLPAKSDYSFFLRGIRPEWEDPNNMNGGKWAFQSKHKGSNLDELWLYMVLAALGETLDPTGKEVTGVVCNMRRGFYRIAVWTRNCNDREILERIGLRFKEILGISEKETIEYSAHEDSSKAGSMRAKTRMSL</sequence>
<keyword evidence="2 6" id="KW-0396">Initiation factor</keyword>
<proteinExistence type="inferred from homology"/>
<gene>
    <name evidence="7" type="primary">tif452</name>
    <name evidence="7" type="ORF">SOMG_01363</name>
</gene>
<reference evidence="7 8" key="1">
    <citation type="journal article" date="2023" name="G3 (Bethesda)">
        <title>A high-quality reference genome for the fission yeast Schizosaccharomyces osmophilus.</title>
        <authorList>
            <person name="Jia G.S."/>
            <person name="Zhang W.C."/>
            <person name="Liang Y."/>
            <person name="Liu X.H."/>
            <person name="Rhind N."/>
            <person name="Pidoux A."/>
            <person name="Brysch-Herzberg M."/>
            <person name="Du L.L."/>
        </authorList>
    </citation>
    <scope>NUCLEOTIDE SEQUENCE [LARGE SCALE GENOMIC DNA]</scope>
    <source>
        <strain evidence="7 8">CBS 15793</strain>
    </source>
</reference>
<dbReference type="AlphaFoldDB" id="A0AAE9W9I6"/>
<keyword evidence="5 6" id="KW-0648">Protein biosynthesis</keyword>
<evidence type="ECO:0000256" key="4">
    <source>
        <dbReference type="ARBA" id="ARBA00022884"/>
    </source>
</evidence>
<dbReference type="GO" id="GO:0003743">
    <property type="term" value="F:translation initiation factor activity"/>
    <property type="evidence" value="ECO:0007669"/>
    <property type="project" value="UniProtKB-KW"/>
</dbReference>
<dbReference type="KEGG" id="som:SOMG_01363"/>
<evidence type="ECO:0000313" key="8">
    <source>
        <dbReference type="Proteomes" id="UP001212411"/>
    </source>
</evidence>
<evidence type="ECO:0000256" key="2">
    <source>
        <dbReference type="ARBA" id="ARBA00022540"/>
    </source>
</evidence>
<dbReference type="GO" id="GO:0006417">
    <property type="term" value="P:regulation of translation"/>
    <property type="evidence" value="ECO:0007669"/>
    <property type="project" value="UniProtKB-KW"/>
</dbReference>
<dbReference type="Pfam" id="PF01652">
    <property type="entry name" value="IF4E"/>
    <property type="match status" value="1"/>
</dbReference>
<dbReference type="GO" id="GO:0000340">
    <property type="term" value="F:RNA 7-methylguanosine cap binding"/>
    <property type="evidence" value="ECO:0007669"/>
    <property type="project" value="TreeGrafter"/>
</dbReference>
<evidence type="ECO:0000256" key="6">
    <source>
        <dbReference type="RuleBase" id="RU004374"/>
    </source>
</evidence>
<dbReference type="GO" id="GO:0016281">
    <property type="term" value="C:eukaryotic translation initiation factor 4F complex"/>
    <property type="evidence" value="ECO:0007669"/>
    <property type="project" value="TreeGrafter"/>
</dbReference>
<dbReference type="InterPro" id="IPR019770">
    <property type="entry name" value="TIF_eIF_4E_CS"/>
</dbReference>
<keyword evidence="8" id="KW-1185">Reference proteome</keyword>
<evidence type="ECO:0000256" key="5">
    <source>
        <dbReference type="ARBA" id="ARBA00022917"/>
    </source>
</evidence>
<evidence type="ECO:0000256" key="1">
    <source>
        <dbReference type="ARBA" id="ARBA00009860"/>
    </source>
</evidence>
<dbReference type="InterPro" id="IPR023398">
    <property type="entry name" value="TIF_eIF4e-like"/>
</dbReference>
<dbReference type="PANTHER" id="PTHR11960">
    <property type="entry name" value="EUKARYOTIC TRANSLATION INITIATION FACTOR 4E RELATED"/>
    <property type="match status" value="1"/>
</dbReference>
<protein>
    <submittedName>
        <fullName evidence="7">Translation initiation factor eIF4E, 4F complex E subunit isoform 2, stress response factor</fullName>
    </submittedName>
</protein>
<accession>A0AAE9W9I6</accession>
<dbReference type="Proteomes" id="UP001212411">
    <property type="component" value="Chromosome 1"/>
</dbReference>
<dbReference type="InterPro" id="IPR001040">
    <property type="entry name" value="TIF_eIF_4E"/>
</dbReference>
<dbReference type="SUPFAM" id="SSF55418">
    <property type="entry name" value="eIF4e-like"/>
    <property type="match status" value="1"/>
</dbReference>
<dbReference type="EMBL" id="CP115611">
    <property type="protein sequence ID" value="WBW71679.1"/>
    <property type="molecule type" value="Genomic_DNA"/>
</dbReference>
<keyword evidence="3" id="KW-0810">Translation regulation</keyword>
<dbReference type="Gene3D" id="3.30.760.10">
    <property type="entry name" value="RNA Cap, Translation Initiation Factor Eif4e"/>
    <property type="match status" value="1"/>
</dbReference>
<name>A0AAE9W9I6_9SCHI</name>